<evidence type="ECO:0000256" key="4">
    <source>
        <dbReference type="ARBA" id="ARBA00022842"/>
    </source>
</evidence>
<comment type="caution">
    <text evidence="8">The sequence shown here is derived from an EMBL/GenBank/DDBJ whole genome shotgun (WGS) entry which is preliminary data.</text>
</comment>
<keyword evidence="4" id="KW-0460">Magnesium</keyword>
<evidence type="ECO:0000313" key="8">
    <source>
        <dbReference type="EMBL" id="CAK0874001.1"/>
    </source>
</evidence>
<evidence type="ECO:0000256" key="5">
    <source>
        <dbReference type="ARBA" id="ARBA00023239"/>
    </source>
</evidence>
<dbReference type="Pfam" id="PF00311">
    <property type="entry name" value="PEPcase"/>
    <property type="match status" value="1"/>
</dbReference>
<accession>A0ABN9VP32</accession>
<keyword evidence="6" id="KW-0120">Carbon dioxide fixation</keyword>
<dbReference type="SUPFAM" id="SSF51621">
    <property type="entry name" value="Phosphoenolpyruvate/pyruvate domain"/>
    <property type="match status" value="1"/>
</dbReference>
<evidence type="ECO:0000313" key="9">
    <source>
        <dbReference type="Proteomes" id="UP001189429"/>
    </source>
</evidence>
<evidence type="ECO:0000256" key="1">
    <source>
        <dbReference type="ARBA" id="ARBA00001946"/>
    </source>
</evidence>
<comment type="cofactor">
    <cofactor evidence="1">
        <name>Mg(2+)</name>
        <dbReference type="ChEBI" id="CHEBI:18420"/>
    </cofactor>
</comment>
<feature type="active site" evidence="7">
    <location>
        <position position="635"/>
    </location>
</feature>
<comment type="similarity">
    <text evidence="2">Belongs to the PEPCase type 1 family.</text>
</comment>
<dbReference type="EC" id="4.1.1.31" evidence="3"/>
<dbReference type="EMBL" id="CAUYUJ010017349">
    <property type="protein sequence ID" value="CAK0874001.1"/>
    <property type="molecule type" value="Genomic_DNA"/>
</dbReference>
<sequence>MLYVARSASLRLPAGAPLKRPAQCYAAALSRCFSVAPAESRDPLGYSKVASDVRFLKEIFWEVLRTNEPELEAVVRRLKATSRDWRDHNSPKAKYEGEFQSLCSQVENLDPSLLRDVARAFSHLLALSNVAETHTQGKILRQNLSPVSYSSPIVASASDALPATVDSCVGTIQAIVAEETADPWDRSTTRSSSSRRVEIVFTAHPTEVNKDELLTKHRVLSELLDRRDLAEENIKTTHFELSQNERAFRRTISAMWGSDVLRRAKPTPQEEARDGLSVIPNVLWDAVPDFLRRLNAVVSAKCHKPLPLSACPIVFSSWMGGDRDGNPNVTSQVTREVVVAQRHQAALLYLKALGKLRLDLSVRRCTSELAALAGESGSAEPYKAVIDQLIERLRSTVRWAEKQQNKMGVMATEPSFVRGGGSVSAAPLLDVEEFASVLTVMHESLVASGFEDLADGSLVDLIRQVRAFGLNLAPLDLRQESTRHMKAVDAIASLAGTSGYAEWPEDKKVEWLSNELKTGRPLLKRGSFEKLAELGLAKDEVEVLETAALTAELPPGSLRAYVISQATSASDVLAVELLMAEAGCRKPLPVAPLFETLDDLNTAPATLRQLFTTPGYKERTKGQQMVMVGYSDSAKDAGRIAAMWAQYTSQEKMLAVAKEHGFSVTFFHGKGGTVGRGGNPQVYKAVLAHPQGTIGGRFRITEQGEMISKNWGDKMAAERTMNIYTAAVLRDQFKQRPEPTAAWRENMDKMSDVSCEFYRSVVRGEPRFVPYFRSATPELELGGLNVGSRPAKRNPKGGVESLRAIPWIFAWAQTRLNLPVWLGIGRALEGAVEGGKGPVDLQALRTMYKEGGGWPWFNTTIDLIEVIIAKSEKNIAAYYDRRLVKDPDLLALGARLRGRFEVVEKAVLAISDHTTPQTGDELESLRVRNHLMDVLNIIQVETLLRLRAAESASEASDDVEVLKDALLVTINGIATGMRNSA</sequence>
<organism evidence="8 9">
    <name type="scientific">Prorocentrum cordatum</name>
    <dbReference type="NCBI Taxonomy" id="2364126"/>
    <lineage>
        <taxon>Eukaryota</taxon>
        <taxon>Sar</taxon>
        <taxon>Alveolata</taxon>
        <taxon>Dinophyceae</taxon>
        <taxon>Prorocentrales</taxon>
        <taxon>Prorocentraceae</taxon>
        <taxon>Prorocentrum</taxon>
    </lineage>
</organism>
<dbReference type="NCBIfam" id="NF000584">
    <property type="entry name" value="PRK00009.1"/>
    <property type="match status" value="1"/>
</dbReference>
<dbReference type="InterPro" id="IPR015813">
    <property type="entry name" value="Pyrv/PenolPyrv_kinase-like_dom"/>
</dbReference>
<dbReference type="PROSITE" id="PS00393">
    <property type="entry name" value="PEPCASE_2"/>
    <property type="match status" value="1"/>
</dbReference>
<keyword evidence="5" id="KW-0456">Lyase</keyword>
<keyword evidence="9" id="KW-1185">Reference proteome</keyword>
<dbReference type="InterPro" id="IPR021135">
    <property type="entry name" value="PEP_COase"/>
</dbReference>
<dbReference type="Gene3D" id="1.20.1440.90">
    <property type="entry name" value="Phosphoenolpyruvate/pyruvate domain"/>
    <property type="match status" value="1"/>
</dbReference>
<dbReference type="InterPro" id="IPR022805">
    <property type="entry name" value="PEP_COase_bac/pln-type"/>
</dbReference>
<evidence type="ECO:0000256" key="7">
    <source>
        <dbReference type="PROSITE-ProRule" id="PRU10112"/>
    </source>
</evidence>
<dbReference type="InterPro" id="IPR033129">
    <property type="entry name" value="PEPCASE_His_AS"/>
</dbReference>
<dbReference type="HAMAP" id="MF_00595">
    <property type="entry name" value="PEPcase_type1"/>
    <property type="match status" value="1"/>
</dbReference>
<name>A0ABN9VP32_9DINO</name>
<reference evidence="8" key="1">
    <citation type="submission" date="2023-10" db="EMBL/GenBank/DDBJ databases">
        <authorList>
            <person name="Chen Y."/>
            <person name="Shah S."/>
            <person name="Dougan E. K."/>
            <person name="Thang M."/>
            <person name="Chan C."/>
        </authorList>
    </citation>
    <scope>NUCLEOTIDE SEQUENCE [LARGE SCALE GENOMIC DNA]</scope>
</reference>
<protein>
    <recommendedName>
        <fullName evidence="3">phosphoenolpyruvate carboxylase</fullName>
        <ecNumber evidence="3">4.1.1.31</ecNumber>
    </recommendedName>
</protein>
<dbReference type="PANTHER" id="PTHR30523">
    <property type="entry name" value="PHOSPHOENOLPYRUVATE CARBOXYLASE"/>
    <property type="match status" value="1"/>
</dbReference>
<gene>
    <name evidence="8" type="ORF">PCOR1329_LOCUS59042</name>
</gene>
<dbReference type="PRINTS" id="PR00150">
    <property type="entry name" value="PEPCARBXLASE"/>
</dbReference>
<evidence type="ECO:0000256" key="3">
    <source>
        <dbReference type="ARBA" id="ARBA00012305"/>
    </source>
</evidence>
<dbReference type="Proteomes" id="UP001189429">
    <property type="component" value="Unassembled WGS sequence"/>
</dbReference>
<dbReference type="PANTHER" id="PTHR30523:SF6">
    <property type="entry name" value="PHOSPHOENOLPYRUVATE CARBOXYLASE"/>
    <property type="match status" value="1"/>
</dbReference>
<evidence type="ECO:0000256" key="6">
    <source>
        <dbReference type="ARBA" id="ARBA00023300"/>
    </source>
</evidence>
<evidence type="ECO:0000256" key="2">
    <source>
        <dbReference type="ARBA" id="ARBA00008346"/>
    </source>
</evidence>
<proteinExistence type="inferred from homology"/>